<proteinExistence type="predicted"/>
<feature type="non-terminal residue" evidence="2">
    <location>
        <position position="1"/>
    </location>
</feature>
<dbReference type="AlphaFoldDB" id="A0A0C9SW23"/>
<dbReference type="EMBL" id="KN820086">
    <property type="protein sequence ID" value="KIJ06945.1"/>
    <property type="molecule type" value="Genomic_DNA"/>
</dbReference>
<reference evidence="3" key="2">
    <citation type="submission" date="2015-01" db="EMBL/GenBank/DDBJ databases">
        <title>Evolutionary Origins and Diversification of the Mycorrhizal Mutualists.</title>
        <authorList>
            <consortium name="DOE Joint Genome Institute"/>
            <consortium name="Mycorrhizal Genomics Consortium"/>
            <person name="Kohler A."/>
            <person name="Kuo A."/>
            <person name="Nagy L.G."/>
            <person name="Floudas D."/>
            <person name="Copeland A."/>
            <person name="Barry K.W."/>
            <person name="Cichocki N."/>
            <person name="Veneault-Fourrey C."/>
            <person name="LaButti K."/>
            <person name="Lindquist E.A."/>
            <person name="Lipzen A."/>
            <person name="Lundell T."/>
            <person name="Morin E."/>
            <person name="Murat C."/>
            <person name="Riley R."/>
            <person name="Ohm R."/>
            <person name="Sun H."/>
            <person name="Tunlid A."/>
            <person name="Henrissat B."/>
            <person name="Grigoriev I.V."/>
            <person name="Hibbett D.S."/>
            <person name="Martin F."/>
        </authorList>
    </citation>
    <scope>NUCLEOTIDE SEQUENCE [LARGE SCALE GENOMIC DNA]</scope>
    <source>
        <strain evidence="3">ATCC 200175</strain>
    </source>
</reference>
<feature type="non-terminal residue" evidence="2">
    <location>
        <position position="55"/>
    </location>
</feature>
<sequence length="55" mass="6451">WPLAKVRWWGGWAESEHHNTLIRYLLNELYYYETDHSDSMGPISREADQSLAGEA</sequence>
<organism evidence="2 3">
    <name type="scientific">Paxillus involutus ATCC 200175</name>
    <dbReference type="NCBI Taxonomy" id="664439"/>
    <lineage>
        <taxon>Eukaryota</taxon>
        <taxon>Fungi</taxon>
        <taxon>Dikarya</taxon>
        <taxon>Basidiomycota</taxon>
        <taxon>Agaricomycotina</taxon>
        <taxon>Agaricomycetes</taxon>
        <taxon>Agaricomycetidae</taxon>
        <taxon>Boletales</taxon>
        <taxon>Paxilineae</taxon>
        <taxon>Paxillaceae</taxon>
        <taxon>Paxillus</taxon>
    </lineage>
</organism>
<accession>A0A0C9SW23</accession>
<dbReference type="OrthoDB" id="2976553at2759"/>
<name>A0A0C9SW23_PAXIN</name>
<evidence type="ECO:0000256" key="1">
    <source>
        <dbReference type="SAM" id="MobiDB-lite"/>
    </source>
</evidence>
<dbReference type="HOGENOM" id="CLU_197739_0_0_1"/>
<evidence type="ECO:0000313" key="3">
    <source>
        <dbReference type="Proteomes" id="UP000053647"/>
    </source>
</evidence>
<dbReference type="Proteomes" id="UP000053647">
    <property type="component" value="Unassembled WGS sequence"/>
</dbReference>
<keyword evidence="3" id="KW-1185">Reference proteome</keyword>
<gene>
    <name evidence="2" type="ORF">PAXINDRAFT_45298</name>
</gene>
<evidence type="ECO:0000313" key="2">
    <source>
        <dbReference type="EMBL" id="KIJ06945.1"/>
    </source>
</evidence>
<reference evidence="2 3" key="1">
    <citation type="submission" date="2014-06" db="EMBL/GenBank/DDBJ databases">
        <authorList>
            <consortium name="DOE Joint Genome Institute"/>
            <person name="Kuo A."/>
            <person name="Kohler A."/>
            <person name="Nagy L.G."/>
            <person name="Floudas D."/>
            <person name="Copeland A."/>
            <person name="Barry K.W."/>
            <person name="Cichocki N."/>
            <person name="Veneault-Fourrey C."/>
            <person name="LaButti K."/>
            <person name="Lindquist E.A."/>
            <person name="Lipzen A."/>
            <person name="Lundell T."/>
            <person name="Morin E."/>
            <person name="Murat C."/>
            <person name="Sun H."/>
            <person name="Tunlid A."/>
            <person name="Henrissat B."/>
            <person name="Grigoriev I.V."/>
            <person name="Hibbett D.S."/>
            <person name="Martin F."/>
            <person name="Nordberg H.P."/>
            <person name="Cantor M.N."/>
            <person name="Hua S.X."/>
        </authorList>
    </citation>
    <scope>NUCLEOTIDE SEQUENCE [LARGE SCALE GENOMIC DNA]</scope>
    <source>
        <strain evidence="2 3">ATCC 200175</strain>
    </source>
</reference>
<protein>
    <submittedName>
        <fullName evidence="2">Uncharacterized protein</fullName>
    </submittedName>
</protein>
<feature type="region of interest" description="Disordered" evidence="1">
    <location>
        <begin position="35"/>
        <end position="55"/>
    </location>
</feature>